<feature type="domain" description="Bacillithiol biosynthesis BshC C-terminal coiled-coil" evidence="4">
    <location>
        <begin position="382"/>
        <end position="541"/>
    </location>
</feature>
<comment type="function">
    <text evidence="2">Involved in bacillithiol (BSH) biosynthesis. May catalyze the last step of the pathway, the addition of cysteine to glucosamine malate (GlcN-Mal) to generate BSH.</text>
</comment>
<keyword evidence="1 2" id="KW-0436">Ligase</keyword>
<accession>A0A1H1CHI2</accession>
<evidence type="ECO:0000313" key="6">
    <source>
        <dbReference type="Proteomes" id="UP000199444"/>
    </source>
</evidence>
<dbReference type="Pfam" id="PF24850">
    <property type="entry name" value="CC_BshC"/>
    <property type="match status" value="1"/>
</dbReference>
<dbReference type="Pfam" id="PF10079">
    <property type="entry name" value="Rossmann-like_BshC"/>
    <property type="match status" value="1"/>
</dbReference>
<dbReference type="EC" id="6.-.-.-" evidence="2"/>
<dbReference type="AlphaFoldDB" id="A0A1H1CHI2"/>
<evidence type="ECO:0000256" key="2">
    <source>
        <dbReference type="HAMAP-Rule" id="MF_01867"/>
    </source>
</evidence>
<proteinExistence type="inferred from homology"/>
<dbReference type="GO" id="GO:0016874">
    <property type="term" value="F:ligase activity"/>
    <property type="evidence" value="ECO:0007669"/>
    <property type="project" value="UniProtKB-UniRule"/>
</dbReference>
<comment type="similarity">
    <text evidence="2">Belongs to the BshC family.</text>
</comment>
<organism evidence="5 6">
    <name type="scientific">Virgibacillus salinus</name>
    <dbReference type="NCBI Taxonomy" id="553311"/>
    <lineage>
        <taxon>Bacteria</taxon>
        <taxon>Bacillati</taxon>
        <taxon>Bacillota</taxon>
        <taxon>Bacilli</taxon>
        <taxon>Bacillales</taxon>
        <taxon>Bacillaceae</taxon>
        <taxon>Virgibacillus</taxon>
    </lineage>
</organism>
<evidence type="ECO:0000259" key="4">
    <source>
        <dbReference type="Pfam" id="PF24850"/>
    </source>
</evidence>
<evidence type="ECO:0000259" key="3">
    <source>
        <dbReference type="Pfam" id="PF10079"/>
    </source>
</evidence>
<protein>
    <recommendedName>
        <fullName evidence="2">Putative cysteine ligase BshC</fullName>
        <ecNumber evidence="2">6.-.-.-</ecNumber>
    </recommendedName>
</protein>
<evidence type="ECO:0000256" key="1">
    <source>
        <dbReference type="ARBA" id="ARBA00022598"/>
    </source>
</evidence>
<feature type="domain" description="Bacillithiol biosynthesis BshC N-terminal Rossmann-like" evidence="3">
    <location>
        <begin position="1"/>
        <end position="380"/>
    </location>
</feature>
<dbReference type="InterPro" id="IPR055398">
    <property type="entry name" value="Rossmann-like_BshC"/>
</dbReference>
<reference evidence="5 6" key="1">
    <citation type="submission" date="2016-10" db="EMBL/GenBank/DDBJ databases">
        <authorList>
            <person name="de Groot N.N."/>
        </authorList>
    </citation>
    <scope>NUCLEOTIDE SEQUENCE [LARGE SCALE GENOMIC DNA]</scope>
    <source>
        <strain evidence="5 6">CGMCC 1.10449</strain>
    </source>
</reference>
<dbReference type="InterPro" id="IPR055399">
    <property type="entry name" value="CC_BshC"/>
</dbReference>
<dbReference type="Proteomes" id="UP000199444">
    <property type="component" value="Unassembled WGS sequence"/>
</dbReference>
<dbReference type="InterPro" id="IPR011199">
    <property type="entry name" value="Bacillithiol_biosynth_BshC"/>
</dbReference>
<dbReference type="STRING" id="553311.SAMN05216231_2236"/>
<gene>
    <name evidence="2" type="primary">bshC</name>
    <name evidence="5" type="ORF">SAMN05216231_2236</name>
</gene>
<dbReference type="NCBIfam" id="TIGR03998">
    <property type="entry name" value="thiol_BshC"/>
    <property type="match status" value="1"/>
</dbReference>
<keyword evidence="6" id="KW-1185">Reference proteome</keyword>
<dbReference type="HAMAP" id="MF_01867">
    <property type="entry name" value="BshC"/>
    <property type="match status" value="1"/>
</dbReference>
<dbReference type="RefSeq" id="WP_092493043.1">
    <property type="nucleotide sequence ID" value="NZ_FNKD01000002.1"/>
</dbReference>
<dbReference type="PIRSF" id="PIRSF012535">
    <property type="entry name" value="UCP012535"/>
    <property type="match status" value="1"/>
</dbReference>
<evidence type="ECO:0000313" key="5">
    <source>
        <dbReference type="EMBL" id="SDQ63156.1"/>
    </source>
</evidence>
<name>A0A1H1CHI2_9BACI</name>
<sequence>MRIDPIKLQNQNALIDDYRNNRESITKHFDYNPYSDAAYQSRLQALRNRNFDRKQLTETLFEINQQWNAPESTYLNIKRLKNDDSVVVIGGQQAGLLTGPMYTINKIISVIQFAKQQESKLQKPVIPVFWIAGEDHDFDEINHIFLPETASMKKYKLLQRVLDKQSVSDIPIDETYANQWVNRLFEQMDETQYTKKLYQTIKDCLENSCTYVDFFARVIYQLFDEEGIVLVDSGNPKMRRLERDHFLTLIKNQTEISTGVHEALQQIKQKRYSVSLDVEPTDAHLFYHKNNERILLVRNENGDWEGKQNEVLLTNQEMINVARNNPESLSNNVVTRPIMQELLFPTLAFIGGPGEVGYWSILKPAFKAVGIKMPPVIPRLSFTFIDRNVEKVISKYAIDEQDAVNHGVEEIKGNWLASQSDPPVKQVASEIKQAVDKAHSPLRKIAKDTRSDLGELADKNLYYLQCDIEYLEDRIIKAVEEKYKKELIEFDQIQIALRPNQGLQERTWNPLPLINDYGPYFIKQLAKESCSFEQEHHLIYI</sequence>
<dbReference type="EMBL" id="FNKD01000002">
    <property type="protein sequence ID" value="SDQ63156.1"/>
    <property type="molecule type" value="Genomic_DNA"/>
</dbReference>